<keyword evidence="2" id="KW-0732">Signal</keyword>
<reference evidence="4 5" key="1">
    <citation type="submission" date="2022-11" db="EMBL/GenBank/DDBJ databases">
        <title>Anaerobic phenanthrene biodegradation by a DNRA strain PheN6.</title>
        <authorList>
            <person name="Zhang Z."/>
        </authorList>
    </citation>
    <scope>NUCLEOTIDE SEQUENCE [LARGE SCALE GENOMIC DNA]</scope>
    <source>
        <strain evidence="4 5">PheN6</strain>
    </source>
</reference>
<feature type="domain" description="DUF11" evidence="3">
    <location>
        <begin position="823"/>
        <end position="943"/>
    </location>
</feature>
<keyword evidence="5" id="KW-1185">Reference proteome</keyword>
<dbReference type="Proteomes" id="UP001150259">
    <property type="component" value="Unassembled WGS sequence"/>
</dbReference>
<dbReference type="Gene3D" id="2.60.40.1170">
    <property type="entry name" value="Mu homology domain, subdomain B"/>
    <property type="match status" value="1"/>
</dbReference>
<dbReference type="InterPro" id="IPR013783">
    <property type="entry name" value="Ig-like_fold"/>
</dbReference>
<dbReference type="Gene3D" id="2.60.40.10">
    <property type="entry name" value="Immunoglobulins"/>
    <property type="match status" value="2"/>
</dbReference>
<feature type="domain" description="DUF11" evidence="3">
    <location>
        <begin position="951"/>
        <end position="1071"/>
    </location>
</feature>
<dbReference type="Pfam" id="PF01345">
    <property type="entry name" value="DUF11"/>
    <property type="match status" value="5"/>
</dbReference>
<proteinExistence type="predicted"/>
<evidence type="ECO:0000313" key="5">
    <source>
        <dbReference type="Proteomes" id="UP001150259"/>
    </source>
</evidence>
<accession>A0ABT5GKJ0</accession>
<dbReference type="NCBIfam" id="TIGR01451">
    <property type="entry name" value="B_ant_repeat"/>
    <property type="match status" value="3"/>
</dbReference>
<dbReference type="InterPro" id="IPR001434">
    <property type="entry name" value="OmcB-like_DUF11"/>
</dbReference>
<feature type="region of interest" description="Disordered" evidence="1">
    <location>
        <begin position="56"/>
        <end position="99"/>
    </location>
</feature>
<feature type="chain" id="PRO_5047452061" evidence="2">
    <location>
        <begin position="27"/>
        <end position="1226"/>
    </location>
</feature>
<comment type="caution">
    <text evidence="4">The sequence shown here is derived from an EMBL/GenBank/DDBJ whole genome shotgun (WGS) entry which is preliminary data.</text>
</comment>
<dbReference type="RefSeq" id="WP_272462987.1">
    <property type="nucleotide sequence ID" value="NZ_JAPFQL010000066.1"/>
</dbReference>
<evidence type="ECO:0000256" key="1">
    <source>
        <dbReference type="SAM" id="MobiDB-lite"/>
    </source>
</evidence>
<evidence type="ECO:0000259" key="3">
    <source>
        <dbReference type="Pfam" id="PF01345"/>
    </source>
</evidence>
<dbReference type="InterPro" id="IPR051172">
    <property type="entry name" value="Chlamydia_OmcB"/>
</dbReference>
<evidence type="ECO:0000313" key="4">
    <source>
        <dbReference type="EMBL" id="MDC5698415.1"/>
    </source>
</evidence>
<feature type="domain" description="DUF11" evidence="3">
    <location>
        <begin position="565"/>
        <end position="683"/>
    </location>
</feature>
<evidence type="ECO:0000256" key="2">
    <source>
        <dbReference type="SAM" id="SignalP"/>
    </source>
</evidence>
<feature type="compositionally biased region" description="Polar residues" evidence="1">
    <location>
        <begin position="1200"/>
        <end position="1216"/>
    </location>
</feature>
<feature type="signal peptide" evidence="2">
    <location>
        <begin position="1"/>
        <end position="26"/>
    </location>
</feature>
<feature type="domain" description="DUF11" evidence="3">
    <location>
        <begin position="691"/>
        <end position="814"/>
    </location>
</feature>
<dbReference type="InterPro" id="IPR047589">
    <property type="entry name" value="DUF11_rpt"/>
</dbReference>
<sequence>MTNRAVPRVLAVSMVAALLPMTAAQALTTAPERQVTVDGRHRGPYVSESFEGKLTVKPLADLKQGPATPSDTEEGLGRGRTTPKAPVKGKPDPLLQTSALPTEGQATGEAADAGEAVQELTGPLVSFIGQGGANPPDPNGDVGPDHYVQMVNSTIQVWDKQGNSLTGPTAINQLWQNAVAAGQGQDQCRTQNAGDPIVLYDQQVDRFMISQFTNPNSATGPGGTFPMCIAYSQTGDPTQNWFVYQFNLPASHDYMKYGIWPDGLYMSTFEGGSVGAYVFDRAQMISGSPATFQAFTGVAMGAGVDGRGTRIVPADWDGDNPPPAGAPNPFAMSFDGAVDGGNDRIEISEFHVDWVTPANSTFGVVTTLNTAAFDTDLNCTPTFRDCIPQPGVTNRVDSLSNRLMARLQYRNFGGHESMVINQTVDADGNDRAGVRWYELRRGGGAWTIHQQGTYAPVDGVHRWMGAAAMDGQGNIALGYSVSDGTATFPGLRYTARHAGDPLGAMTQGEQVLAAGTTTETSNRWGDYAGLVVDPEDECTFWFTGERDNSATTIGSFRLPSCLQSDLRITKTDAPDPVVAGQDLTYTLTVTNDGPATAQAVTVTDTLPAGVTFVSAPGCTEAGGVVTCDVGPLLSGQSVVIAIQVHVPSGFLGAAASGTIANTATVAAANQGDPNPGNNTATATTTVLARADLAVTKVCKPDSSAQAGQEAFCDIHVDNLGPSDAVDVSLQDVLTSATPFSVTGVSVTPSGTCAPTSGGPLTAFTTTCDLGAEPAGGRSTIRVTVTAADVAEINDVATVSSPTPDPDTSNNQATGKVVFAGSADLEVTKNAPATVVAGTPLQYVLTVTNNGPSTAQGVTLTDRLPAGVTFVSVSTTVGSCTYGQPVERELTCNLGNLASGATATVTVNATVSPDVAPGTVLVNEAVVASATADPDNSDNRISVSTTVSASADLRVTKSDSPDPVLAGTLLTWTITATNDGPSTATSVLLTDTLPAGVTYVGGVNNNGQTVCTLVQAATVECAVGTLDPGESAVVQLTVRVAASLDPGTVLHNSVTVSSATPDPNRANNTATQDTTVATQADVWIDKQAQLRSGNPAPALIYTLVVHNDSGCETDAQSTQTPTCGQGGPSDARDIVVTDALPLTSKKLVVQYLSPQCTYTEATHTVQCTSANVPAGASVTFVIESQVKGSVGTFLNTASVTSSTADPVAGNNTNSASVVVQGGTGKKK</sequence>
<dbReference type="EMBL" id="JAPFQL010000066">
    <property type="protein sequence ID" value="MDC5698415.1"/>
    <property type="molecule type" value="Genomic_DNA"/>
</dbReference>
<gene>
    <name evidence="4" type="ORF">OO014_14240</name>
</gene>
<dbReference type="PANTHER" id="PTHR34819">
    <property type="entry name" value="LARGE CYSTEINE-RICH PERIPLASMIC PROTEIN OMCB"/>
    <property type="match status" value="1"/>
</dbReference>
<feature type="region of interest" description="Disordered" evidence="1">
    <location>
        <begin position="1200"/>
        <end position="1226"/>
    </location>
</feature>
<protein>
    <submittedName>
        <fullName evidence="4">DUF11 domain-containing protein</fullName>
    </submittedName>
</protein>
<dbReference type="PANTHER" id="PTHR34819:SF3">
    <property type="entry name" value="CELL SURFACE PROTEIN"/>
    <property type="match status" value="1"/>
</dbReference>
<feature type="domain" description="DUF11" evidence="3">
    <location>
        <begin position="1124"/>
        <end position="1216"/>
    </location>
</feature>
<organism evidence="4 5">
    <name type="scientific">Intrasporangium calvum</name>
    <dbReference type="NCBI Taxonomy" id="53358"/>
    <lineage>
        <taxon>Bacteria</taxon>
        <taxon>Bacillati</taxon>
        <taxon>Actinomycetota</taxon>
        <taxon>Actinomycetes</taxon>
        <taxon>Micrococcales</taxon>
        <taxon>Intrasporangiaceae</taxon>
        <taxon>Intrasporangium</taxon>
    </lineage>
</organism>
<name>A0ABT5GKJ0_9MICO</name>